<feature type="transmembrane region" description="Helical" evidence="9">
    <location>
        <begin position="199"/>
        <end position="217"/>
    </location>
</feature>
<feature type="transmembrane region" description="Helical" evidence="9">
    <location>
        <begin position="408"/>
        <end position="431"/>
    </location>
</feature>
<evidence type="ECO:0000259" key="10">
    <source>
        <dbReference type="Pfam" id="PF01490"/>
    </source>
</evidence>
<protein>
    <recommendedName>
        <fullName evidence="10">Amino acid transporter transmembrane domain-containing protein</fullName>
    </recommendedName>
</protein>
<keyword evidence="3" id="KW-0813">Transport</keyword>
<evidence type="ECO:0000256" key="9">
    <source>
        <dbReference type="SAM" id="Phobius"/>
    </source>
</evidence>
<feature type="compositionally biased region" description="Low complexity" evidence="8">
    <location>
        <begin position="1176"/>
        <end position="1187"/>
    </location>
</feature>
<feature type="region of interest" description="Disordered" evidence="8">
    <location>
        <begin position="465"/>
        <end position="492"/>
    </location>
</feature>
<feature type="compositionally biased region" description="Basic and acidic residues" evidence="8">
    <location>
        <begin position="1009"/>
        <end position="1023"/>
    </location>
</feature>
<evidence type="ECO:0000256" key="6">
    <source>
        <dbReference type="ARBA" id="ARBA00022989"/>
    </source>
</evidence>
<feature type="transmembrane region" description="Helical" evidence="9">
    <location>
        <begin position="649"/>
        <end position="672"/>
    </location>
</feature>
<feature type="domain" description="Amino acid transporter transmembrane" evidence="10">
    <location>
        <begin position="70"/>
        <end position="301"/>
    </location>
</feature>
<evidence type="ECO:0000256" key="3">
    <source>
        <dbReference type="ARBA" id="ARBA00022448"/>
    </source>
</evidence>
<keyword evidence="12" id="KW-1185">Reference proteome</keyword>
<dbReference type="InterPro" id="IPR013057">
    <property type="entry name" value="AA_transpt_TM"/>
</dbReference>
<dbReference type="Pfam" id="PF01490">
    <property type="entry name" value="Aa_trans"/>
    <property type="match status" value="2"/>
</dbReference>
<feature type="transmembrane region" description="Helical" evidence="9">
    <location>
        <begin position="229"/>
        <end position="251"/>
    </location>
</feature>
<keyword evidence="4 9" id="KW-0812">Transmembrane</keyword>
<keyword evidence="7 9" id="KW-0472">Membrane</keyword>
<dbReference type="EMBL" id="BNJQ01000019">
    <property type="protein sequence ID" value="GHP08196.1"/>
    <property type="molecule type" value="Genomic_DNA"/>
</dbReference>
<dbReference type="PANTHER" id="PTHR22950">
    <property type="entry name" value="AMINO ACID TRANSPORTER"/>
    <property type="match status" value="1"/>
</dbReference>
<name>A0A830HLB4_9CHLO</name>
<feature type="region of interest" description="Disordered" evidence="8">
    <location>
        <begin position="1247"/>
        <end position="1270"/>
    </location>
</feature>
<feature type="transmembrane region" description="Helical" evidence="9">
    <location>
        <begin position="520"/>
        <end position="545"/>
    </location>
</feature>
<feature type="transmembrane region" description="Helical" evidence="9">
    <location>
        <begin position="156"/>
        <end position="179"/>
    </location>
</feature>
<feature type="transmembrane region" description="Helical" evidence="9">
    <location>
        <begin position="623"/>
        <end position="643"/>
    </location>
</feature>
<feature type="transmembrane region" description="Helical" evidence="9">
    <location>
        <begin position="70"/>
        <end position="90"/>
    </location>
</feature>
<evidence type="ECO:0000256" key="2">
    <source>
        <dbReference type="ARBA" id="ARBA00008066"/>
    </source>
</evidence>
<proteinExistence type="inferred from homology"/>
<evidence type="ECO:0000256" key="7">
    <source>
        <dbReference type="ARBA" id="ARBA00023136"/>
    </source>
</evidence>
<evidence type="ECO:0000256" key="8">
    <source>
        <dbReference type="SAM" id="MobiDB-lite"/>
    </source>
</evidence>
<feature type="transmembrane region" description="Helical" evidence="9">
    <location>
        <begin position="280"/>
        <end position="299"/>
    </location>
</feature>
<dbReference type="GO" id="GO:0015179">
    <property type="term" value="F:L-amino acid transmembrane transporter activity"/>
    <property type="evidence" value="ECO:0007669"/>
    <property type="project" value="TreeGrafter"/>
</dbReference>
<feature type="compositionally biased region" description="Basic and acidic residues" evidence="8">
    <location>
        <begin position="1068"/>
        <end position="1091"/>
    </location>
</feature>
<feature type="region of interest" description="Disordered" evidence="8">
    <location>
        <begin position="915"/>
        <end position="947"/>
    </location>
</feature>
<feature type="region of interest" description="Disordered" evidence="8">
    <location>
        <begin position="1056"/>
        <end position="1121"/>
    </location>
</feature>
<dbReference type="OrthoDB" id="28208at2759"/>
<evidence type="ECO:0000256" key="5">
    <source>
        <dbReference type="ARBA" id="ARBA00022970"/>
    </source>
</evidence>
<accession>A0A830HLB4</accession>
<feature type="region of interest" description="Disordered" evidence="8">
    <location>
        <begin position="726"/>
        <end position="749"/>
    </location>
</feature>
<evidence type="ECO:0000313" key="12">
    <source>
        <dbReference type="Proteomes" id="UP000660262"/>
    </source>
</evidence>
<dbReference type="PANTHER" id="PTHR22950:SF458">
    <property type="entry name" value="SODIUM-COUPLED NEUTRAL AMINO ACID TRANSPORTER 11-RELATED"/>
    <property type="match status" value="1"/>
</dbReference>
<reference evidence="11" key="1">
    <citation type="submission" date="2020-10" db="EMBL/GenBank/DDBJ databases">
        <title>Unveiling of a novel bifunctional photoreceptor, Dualchrome1, isolated from a cosmopolitan green alga.</title>
        <authorList>
            <person name="Suzuki S."/>
            <person name="Kawachi M."/>
        </authorList>
    </citation>
    <scope>NUCLEOTIDE SEQUENCE</scope>
    <source>
        <strain evidence="11">NIES 2893</strain>
    </source>
</reference>
<feature type="compositionally biased region" description="Polar residues" evidence="8">
    <location>
        <begin position="737"/>
        <end position="748"/>
    </location>
</feature>
<feature type="compositionally biased region" description="Polar residues" evidence="8">
    <location>
        <begin position="479"/>
        <end position="492"/>
    </location>
</feature>
<evidence type="ECO:0000313" key="11">
    <source>
        <dbReference type="EMBL" id="GHP08196.1"/>
    </source>
</evidence>
<gene>
    <name evidence="11" type="ORF">PPROV_000693700</name>
</gene>
<keyword evidence="6 9" id="KW-1133">Transmembrane helix</keyword>
<organism evidence="11 12">
    <name type="scientific">Pycnococcus provasolii</name>
    <dbReference type="NCBI Taxonomy" id="41880"/>
    <lineage>
        <taxon>Eukaryota</taxon>
        <taxon>Viridiplantae</taxon>
        <taxon>Chlorophyta</taxon>
        <taxon>Pseudoscourfieldiophyceae</taxon>
        <taxon>Pseudoscourfieldiales</taxon>
        <taxon>Pycnococcaceae</taxon>
        <taxon>Pycnococcus</taxon>
    </lineage>
</organism>
<dbReference type="GO" id="GO:0016020">
    <property type="term" value="C:membrane"/>
    <property type="evidence" value="ECO:0007669"/>
    <property type="project" value="UniProtKB-SubCell"/>
</dbReference>
<feature type="compositionally biased region" description="Low complexity" evidence="8">
    <location>
        <begin position="1027"/>
        <end position="1040"/>
    </location>
</feature>
<comment type="subcellular location">
    <subcellularLocation>
        <location evidence="1">Membrane</location>
        <topology evidence="1">Multi-pass membrane protein</topology>
    </subcellularLocation>
</comment>
<evidence type="ECO:0000256" key="1">
    <source>
        <dbReference type="ARBA" id="ARBA00004141"/>
    </source>
</evidence>
<feature type="transmembrane region" description="Helical" evidence="9">
    <location>
        <begin position="96"/>
        <end position="123"/>
    </location>
</feature>
<feature type="region of interest" description="Disordered" evidence="8">
    <location>
        <begin position="979"/>
        <end position="1041"/>
    </location>
</feature>
<feature type="region of interest" description="Disordered" evidence="8">
    <location>
        <begin position="1169"/>
        <end position="1199"/>
    </location>
</feature>
<feature type="domain" description="Amino acid transporter transmembrane" evidence="10">
    <location>
        <begin position="558"/>
        <end position="675"/>
    </location>
</feature>
<comment type="similarity">
    <text evidence="2">Belongs to the amino acid/polyamine transporter 2 family.</text>
</comment>
<keyword evidence="5" id="KW-0029">Amino-acid transport</keyword>
<comment type="caution">
    <text evidence="11">The sequence shown here is derived from an EMBL/GenBank/DDBJ whole genome shotgun (WGS) entry which is preliminary data.</text>
</comment>
<sequence length="1393" mass="145962">MASAPPDTALTPDLDLAVESSSVKASSHNSNINAAVIMGVLPSHHKASSSSSSLLVTQKRRKDARGVTDTSAIINFVNGMLGTGLLAFPYCFRECGALLASSLVVVAFGLVATSVAFIIAVAFKFIKSAQNNSSSTAHKVISYESIAREYLGHPGAILVSLAIVVMQLGTLVAYVNVLSDVLSGVAGSVIPPSAEPTRAQISTLVVLLFLMPVTLAVRRADNISGLSKFSVTLALLFVCFTAYRATVVMLVETVTAPTESAATDVTSAKLRMWSPDGTSHSFPVFLLGFMAHTLLWSIYEQILGGAAGTANAAAVTTSTTAGSAAAASSSAAANALEAANAAVSTSSAISSSSTLGITANSITAANSAASTSKPPPSETAAAAAAASSTSMSTSTSTSIIALRRLTNVAARTLCICLAVYLVCGLSGYYVFRDGTSGDLLRNLGESDAHVLAAARIEPLLTSRSAAPSFSSSLNPDVKTATSKSARTSDNTGSPWWDAKGSLHIYLTTVHVLPLERVLKVAYGACVVGGVPMMMMPLLAALRYPLMALVDAMPRPGSTRREIMLSKPRNLLTSIAEAFTTIVLYTWVGGALACHALQRVIPFTKCDSRKSKSIEDDAARKSRFIDTALSMFILTCALFVAIKLPNVEFVLGLIGTSAGCILAFVLPGLLFFLATSDDGPNDACALFVSSLMIAPASDHDGAIETDAKTTPEADLLSTSMDLGGRCGGNRGRRMRRNPSASDTWPNGTSENREKLPAAVISRNASKLPSYLIRRAALCLVVFGIVLSITGTRAIVSQIEEETEIVEMSVQLAKKTELLQEAKLTAKSLADGAKSVMLVQEAANELESVRNETMATMERVANATKQLDESGIVKSEFDGKMVEHGTATEKRGGDVVAEATAAADATLQSLMSWDGHSHVRAGVPGEEKTDRAATGPAPEDSAEQKIQSDVSDAAASALVSLTRAEDALSKLDEARRLFKKHSGTGDEQDDDSVSASPPPLPVDGEDSSEGVEPKEERDVDAKDTNAFDSISKPSSESSTTASVAAFLESQGPIKNATIAEKVGSSAETEAIDKIDKIEEMGDDAEKKDEKPSEEGEFPLENAVSGLEAAREAMRKSAQALSQAELALSDAIQEAGDEQQHSAEDLIHEREREKHAWAGEGILEALGFEHKHEEQLKQASAGSPSSSALALEEHGANKTKTALSDAMSNLEKAFTEVNSTYEAAKVVAKESEEDAKQKISDIKKQYEEYSGAKNETAGEAENKAQSSDVSEDSVVPAPFVSLGRKGDAGASAASAVQVTPHDVEASAEVSDVVNALEPSADDANETAPAVQPPPGVPIQMEAAALANEIAADLEESKSKVRAEDPKKATRAEALAEALVKQMGDGATAQRRRRVLL</sequence>
<evidence type="ECO:0000256" key="4">
    <source>
        <dbReference type="ARBA" id="ARBA00022692"/>
    </source>
</evidence>
<dbReference type="Proteomes" id="UP000660262">
    <property type="component" value="Unassembled WGS sequence"/>
</dbReference>
<feature type="region of interest" description="Disordered" evidence="8">
    <location>
        <begin position="367"/>
        <end position="386"/>
    </location>
</feature>